<dbReference type="AlphaFoldDB" id="A0A6M4IMF4"/>
<dbReference type="KEGG" id="ggr:HKW67_10190"/>
<accession>A0A6M4IMF4</accession>
<protein>
    <recommendedName>
        <fullName evidence="3">Outer membrane protein beta-barrel domain-containing protein</fullName>
    </recommendedName>
</protein>
<name>A0A6M4IMF4_9BACT</name>
<dbReference type="EMBL" id="CP053085">
    <property type="protein sequence ID" value="QJR35853.1"/>
    <property type="molecule type" value="Genomic_DNA"/>
</dbReference>
<gene>
    <name evidence="1" type="ORF">HKW67_10190</name>
</gene>
<organism evidence="1 2">
    <name type="scientific">Gemmatimonas groenlandica</name>
    <dbReference type="NCBI Taxonomy" id="2732249"/>
    <lineage>
        <taxon>Bacteria</taxon>
        <taxon>Pseudomonadati</taxon>
        <taxon>Gemmatimonadota</taxon>
        <taxon>Gemmatimonadia</taxon>
        <taxon>Gemmatimonadales</taxon>
        <taxon>Gemmatimonadaceae</taxon>
        <taxon>Gemmatimonas</taxon>
    </lineage>
</organism>
<evidence type="ECO:0000313" key="1">
    <source>
        <dbReference type="EMBL" id="QJR35853.1"/>
    </source>
</evidence>
<evidence type="ECO:0008006" key="3">
    <source>
        <dbReference type="Google" id="ProtNLM"/>
    </source>
</evidence>
<evidence type="ECO:0000313" key="2">
    <source>
        <dbReference type="Proteomes" id="UP000500938"/>
    </source>
</evidence>
<proteinExistence type="predicted"/>
<keyword evidence="2" id="KW-1185">Reference proteome</keyword>
<dbReference type="RefSeq" id="WP_171225283.1">
    <property type="nucleotide sequence ID" value="NZ_CP053085.1"/>
</dbReference>
<reference evidence="1 2" key="1">
    <citation type="submission" date="2020-05" db="EMBL/GenBank/DDBJ databases">
        <title>Complete genome sequence of Gemmatimonas greenlandica TET16.</title>
        <authorList>
            <person name="Zeng Y."/>
        </authorList>
    </citation>
    <scope>NUCLEOTIDE SEQUENCE [LARGE SCALE GENOMIC DNA]</scope>
    <source>
        <strain evidence="1 2">TET16</strain>
    </source>
</reference>
<sequence length="268" mass="28097">MRESQPASPRRAALHSALRAGNRPDGRRRFASALSAAAVATCLCATTLTAQIRGRPAARAPDAGWWFSGGAAAVILNDISDGATRSTWKFGSDPLWQLRGTLEKALDEATTIGVSAGYGVIDVTLSPLTYTAAKPPTSPELPTQCASGCDAQTQLWTLMGQFRSGGSSGFHTLFEAAGGVTGFRDMRVRADSSGVAGVALGPKKGPFDLSGTLGAGFGYGLSSNLHIALVQEFGIGWHSKSDLPDGIGRTWRVRTTRASLRFGFGSHR</sequence>
<dbReference type="Proteomes" id="UP000500938">
    <property type="component" value="Chromosome"/>
</dbReference>